<dbReference type="PANTHER" id="PTHR46211">
    <property type="entry name" value="GLYCEROPHOSPHORYL DIESTER PHOSPHODIESTERASE"/>
    <property type="match status" value="1"/>
</dbReference>
<dbReference type="GO" id="GO:0008081">
    <property type="term" value="F:phosphoric diester hydrolase activity"/>
    <property type="evidence" value="ECO:0007669"/>
    <property type="project" value="InterPro"/>
</dbReference>
<dbReference type="InterPro" id="IPR030395">
    <property type="entry name" value="GP_PDE_dom"/>
</dbReference>
<sequence>MAAEALAPNAPAWLTARPIAHRALHDSARGVIENTPSAVEAAMARGYAIEVDIQLSADGEAMVFHDDTLERLTLAEGPAKALTAAELKAVELRGTTDRMMTLGDLLARVGGRVALIIELKSSFDGDTAVARRAVEVLAGYGGPAALMSFDADLVAAARTLAPHIPRGITMEHLYDDPEWEILSADTKHAWGNLLHLPRTRPDFIAHYVKELPSAAVDRVRSETWLPLLTWTVRTAEDRAVAARHADQVIFEGFLP</sequence>
<organism evidence="2 3">
    <name type="scientific">Ancylobacter rudongensis</name>
    <dbReference type="NCBI Taxonomy" id="177413"/>
    <lineage>
        <taxon>Bacteria</taxon>
        <taxon>Pseudomonadati</taxon>
        <taxon>Pseudomonadota</taxon>
        <taxon>Alphaproteobacteria</taxon>
        <taxon>Hyphomicrobiales</taxon>
        <taxon>Xanthobacteraceae</taxon>
        <taxon>Ancylobacter</taxon>
    </lineage>
</organism>
<dbReference type="STRING" id="177413.SAMN05660859_0203"/>
<dbReference type="PROSITE" id="PS51704">
    <property type="entry name" value="GP_PDE"/>
    <property type="match status" value="1"/>
</dbReference>
<dbReference type="RefSeq" id="WP_091444424.1">
    <property type="nucleotide sequence ID" value="NZ_FMTP01000011.1"/>
</dbReference>
<dbReference type="EMBL" id="FMTP01000011">
    <property type="protein sequence ID" value="SCW96231.1"/>
    <property type="molecule type" value="Genomic_DNA"/>
</dbReference>
<protein>
    <submittedName>
        <fullName evidence="2">Glycerophosphoryl diester phosphodiesterase</fullName>
    </submittedName>
</protein>
<dbReference type="InterPro" id="IPR017946">
    <property type="entry name" value="PLC-like_Pdiesterase_TIM-brl"/>
</dbReference>
<name>A0A1G4URG4_9HYPH</name>
<proteinExistence type="predicted"/>
<gene>
    <name evidence="2" type="ORF">SAMN05660859_0203</name>
</gene>
<dbReference type="AlphaFoldDB" id="A0A1G4URG4"/>
<dbReference type="GO" id="GO:0006629">
    <property type="term" value="P:lipid metabolic process"/>
    <property type="evidence" value="ECO:0007669"/>
    <property type="project" value="InterPro"/>
</dbReference>
<feature type="domain" description="GP-PDE" evidence="1">
    <location>
        <begin position="16"/>
        <end position="255"/>
    </location>
</feature>
<dbReference type="Pfam" id="PF03009">
    <property type="entry name" value="GDPD"/>
    <property type="match status" value="1"/>
</dbReference>
<dbReference type="Gene3D" id="3.20.20.190">
    <property type="entry name" value="Phosphatidylinositol (PI) phosphodiesterase"/>
    <property type="match status" value="1"/>
</dbReference>
<keyword evidence="3" id="KW-1185">Reference proteome</keyword>
<evidence type="ECO:0000313" key="3">
    <source>
        <dbReference type="Proteomes" id="UP000198889"/>
    </source>
</evidence>
<evidence type="ECO:0000259" key="1">
    <source>
        <dbReference type="PROSITE" id="PS51704"/>
    </source>
</evidence>
<dbReference type="SUPFAM" id="SSF51695">
    <property type="entry name" value="PLC-like phosphodiesterases"/>
    <property type="match status" value="1"/>
</dbReference>
<accession>A0A1G4URG4</accession>
<dbReference type="PANTHER" id="PTHR46211:SF1">
    <property type="entry name" value="GLYCEROPHOSPHODIESTER PHOSPHODIESTERASE, CYTOPLASMIC"/>
    <property type="match status" value="1"/>
</dbReference>
<reference evidence="3" key="1">
    <citation type="submission" date="2016-10" db="EMBL/GenBank/DDBJ databases">
        <authorList>
            <person name="Varghese N."/>
            <person name="Submissions S."/>
        </authorList>
    </citation>
    <scope>NUCLEOTIDE SEQUENCE [LARGE SCALE GENOMIC DNA]</scope>
    <source>
        <strain evidence="3">CGMCC 1.1761</strain>
    </source>
</reference>
<evidence type="ECO:0000313" key="2">
    <source>
        <dbReference type="EMBL" id="SCW96231.1"/>
    </source>
</evidence>
<dbReference type="Proteomes" id="UP000198889">
    <property type="component" value="Unassembled WGS sequence"/>
</dbReference>